<sequence>MKNPVPNLTFRLEPGYTFDQVLAAPEFSSDNILVGGLPAGSDLETFFLGKIAEYQMMRKNVWLDCEGAHAVYVMGKRRSGKTYTLGVIVEGLASNNWIKQGDKKQAIVLLDTMNVFITMPQNSEEIYGKENKQVQEIERWGLKSENFNIILFYPKGTQPPPEGNIREIAIKPSDLTAEDWASLFEVDTYSDPIGQLIALFPIAIGKLESIFNTSSYAYKASIVRPNVSRQFP</sequence>
<name>X1K4F4_9ZZZZ</name>
<comment type="caution">
    <text evidence="1">The sequence shown here is derived from an EMBL/GenBank/DDBJ whole genome shotgun (WGS) entry which is preliminary data.</text>
</comment>
<proteinExistence type="predicted"/>
<protein>
    <recommendedName>
        <fullName evidence="2">Helicase HerA central domain-containing protein</fullName>
    </recommendedName>
</protein>
<evidence type="ECO:0000313" key="1">
    <source>
        <dbReference type="EMBL" id="GAH88505.1"/>
    </source>
</evidence>
<organism evidence="1">
    <name type="scientific">marine sediment metagenome</name>
    <dbReference type="NCBI Taxonomy" id="412755"/>
    <lineage>
        <taxon>unclassified sequences</taxon>
        <taxon>metagenomes</taxon>
        <taxon>ecological metagenomes</taxon>
    </lineage>
</organism>
<evidence type="ECO:0008006" key="2">
    <source>
        <dbReference type="Google" id="ProtNLM"/>
    </source>
</evidence>
<gene>
    <name evidence="1" type="ORF">S03H2_56570</name>
</gene>
<dbReference type="EMBL" id="BARU01036199">
    <property type="protein sequence ID" value="GAH88505.1"/>
    <property type="molecule type" value="Genomic_DNA"/>
</dbReference>
<reference evidence="1" key="1">
    <citation type="journal article" date="2014" name="Front. Microbiol.">
        <title>High frequency of phylogenetically diverse reductive dehalogenase-homologous genes in deep subseafloor sedimentary metagenomes.</title>
        <authorList>
            <person name="Kawai M."/>
            <person name="Futagami T."/>
            <person name="Toyoda A."/>
            <person name="Takaki Y."/>
            <person name="Nishi S."/>
            <person name="Hori S."/>
            <person name="Arai W."/>
            <person name="Tsubouchi T."/>
            <person name="Morono Y."/>
            <person name="Uchiyama I."/>
            <person name="Ito T."/>
            <person name="Fujiyama A."/>
            <person name="Inagaki F."/>
            <person name="Takami H."/>
        </authorList>
    </citation>
    <scope>NUCLEOTIDE SEQUENCE</scope>
    <source>
        <strain evidence="1">Expedition CK06-06</strain>
    </source>
</reference>
<accession>X1K4F4</accession>
<dbReference type="AlphaFoldDB" id="X1K4F4"/>